<dbReference type="EMBL" id="JABMIG020000099">
    <property type="protein sequence ID" value="KAL3792650.1"/>
    <property type="molecule type" value="Genomic_DNA"/>
</dbReference>
<dbReference type="Proteomes" id="UP001516023">
    <property type="component" value="Unassembled WGS sequence"/>
</dbReference>
<gene>
    <name evidence="2" type="ORF">HJC23_009378</name>
</gene>
<proteinExistence type="predicted"/>
<sequence length="244" mass="27387">MTKYTSITSFLSDRRAQDSDIVAGAAEDAKSDTETVLTNAVLSDDEDAIDTSMIDFQEIESLRGQDPFMYHSIVQHQRRKFRRVTFEDGDDIGPRPNVAFERLEETSVMRHEVMDDNIGDYNRINPSSDLTDDYVAPSASDTQQQLPPTRRQPRPRCQSLHPTRAPSTHRQQRRFSQSFSCFTTGVVTRQRRVTTECHSSLIIADSDVLSSLSNLDLTSSVVDTLLGDSDSSDTEAVELDALFS</sequence>
<comment type="caution">
    <text evidence="2">The sequence shown here is derived from an EMBL/GenBank/DDBJ whole genome shotgun (WGS) entry which is preliminary data.</text>
</comment>
<feature type="compositionally biased region" description="Polar residues" evidence="1">
    <location>
        <begin position="165"/>
        <end position="174"/>
    </location>
</feature>
<dbReference type="AlphaFoldDB" id="A0ABD3PXB3"/>
<protein>
    <submittedName>
        <fullName evidence="2">Uncharacterized protein</fullName>
    </submittedName>
</protein>
<evidence type="ECO:0000313" key="3">
    <source>
        <dbReference type="Proteomes" id="UP001516023"/>
    </source>
</evidence>
<evidence type="ECO:0000256" key="1">
    <source>
        <dbReference type="SAM" id="MobiDB-lite"/>
    </source>
</evidence>
<name>A0ABD3PXB3_9STRA</name>
<organism evidence="2 3">
    <name type="scientific">Cyclotella cryptica</name>
    <dbReference type="NCBI Taxonomy" id="29204"/>
    <lineage>
        <taxon>Eukaryota</taxon>
        <taxon>Sar</taxon>
        <taxon>Stramenopiles</taxon>
        <taxon>Ochrophyta</taxon>
        <taxon>Bacillariophyta</taxon>
        <taxon>Coscinodiscophyceae</taxon>
        <taxon>Thalassiosirophycidae</taxon>
        <taxon>Stephanodiscales</taxon>
        <taxon>Stephanodiscaceae</taxon>
        <taxon>Cyclotella</taxon>
    </lineage>
</organism>
<accession>A0ABD3PXB3</accession>
<keyword evidence="3" id="KW-1185">Reference proteome</keyword>
<feature type="region of interest" description="Disordered" evidence="1">
    <location>
        <begin position="119"/>
        <end position="174"/>
    </location>
</feature>
<evidence type="ECO:0000313" key="2">
    <source>
        <dbReference type="EMBL" id="KAL3792650.1"/>
    </source>
</evidence>
<reference evidence="2 3" key="1">
    <citation type="journal article" date="2020" name="G3 (Bethesda)">
        <title>Improved Reference Genome for Cyclotella cryptica CCMP332, a Model for Cell Wall Morphogenesis, Salinity Adaptation, and Lipid Production in Diatoms (Bacillariophyta).</title>
        <authorList>
            <person name="Roberts W.R."/>
            <person name="Downey K.M."/>
            <person name="Ruck E.C."/>
            <person name="Traller J.C."/>
            <person name="Alverson A.J."/>
        </authorList>
    </citation>
    <scope>NUCLEOTIDE SEQUENCE [LARGE SCALE GENOMIC DNA]</scope>
    <source>
        <strain evidence="2 3">CCMP332</strain>
    </source>
</reference>